<sequence>MRVSEKLEILRTEMKKYGVDAYIAPTSDPHQSEYLPEHWKIREWLSGFTGSAGNLVVTSKSAGLWTDGRYFIQAERELEGSGIELFRSGEPRVPAMFDWIAETLENGSTLGIDGRLFSAKQVAGISRKMNGRGIKLKLDCELVDGLWTGRPELPSRKAFIHSLEYSGESRESKLERVRGEMAKVGADTYIISSLDDIAWLYNIRGRDIECNPVVLSYASVERENALLFVDSSKLEEDARLELEDSGVEIRDYQDIEHYVSSLGDSKVYLDSSKLNSRIYNFIPECVRKLEGDDIVERLKAVKNPVQLKNYKDCQERDGVAMVKFLCWLEGALYEERVTEINVAEKIEEYRRMSGFYIEPSFETIAGYKDHGAIVHYKATEDSAYELKREGLLLVDTGGQYLDGTTDITRTISLGNPTADEKRDYTLVLKGHIALSEAVFPHGTTGSKLDSIARLPLWKDGKDYRHGTGHGVGYLLSVHEGPQRISPLHNEVVLEEGMLITNEPGYYKEGHYGIRIENILAVKLERETEYGKYFRFKVMTHCPLELDLVETSLLDGKERSWINHYHREVYRKISPYLEDGERFWLRRKTREI</sequence>
<organism evidence="7 8">
    <name type="scientific">Andreesenia angusta</name>
    <dbReference type="NCBI Taxonomy" id="39480"/>
    <lineage>
        <taxon>Bacteria</taxon>
        <taxon>Bacillati</taxon>
        <taxon>Bacillota</taxon>
        <taxon>Tissierellia</taxon>
        <taxon>Tissierellales</taxon>
        <taxon>Gottschalkiaceae</taxon>
        <taxon>Andreesenia</taxon>
    </lineage>
</organism>
<dbReference type="GO" id="GO:0070006">
    <property type="term" value="F:metalloaminopeptidase activity"/>
    <property type="evidence" value="ECO:0007669"/>
    <property type="project" value="InterPro"/>
</dbReference>
<feature type="domain" description="Peptidase M24" evidence="4">
    <location>
        <begin position="309"/>
        <end position="521"/>
    </location>
</feature>
<dbReference type="EC" id="3.4.13.9" evidence="7"/>
<feature type="domain" description="Creatinase N-terminal" evidence="5">
    <location>
        <begin position="7"/>
        <end position="130"/>
    </location>
</feature>
<dbReference type="PANTHER" id="PTHR43763:SF6">
    <property type="entry name" value="XAA-PRO AMINOPEPTIDASE 1"/>
    <property type="match status" value="1"/>
</dbReference>
<dbReference type="InterPro" id="IPR050422">
    <property type="entry name" value="X-Pro_aminopeptidase_P"/>
</dbReference>
<keyword evidence="8" id="KW-1185">Reference proteome</keyword>
<dbReference type="Pfam" id="PF00557">
    <property type="entry name" value="Peptidase_M24"/>
    <property type="match status" value="1"/>
</dbReference>
<feature type="domain" description="Peptidase M24 C-terminal" evidence="6">
    <location>
        <begin position="531"/>
        <end position="591"/>
    </location>
</feature>
<comment type="similarity">
    <text evidence="1">Belongs to the peptidase M24B family.</text>
</comment>
<evidence type="ECO:0000313" key="8">
    <source>
        <dbReference type="Proteomes" id="UP000180254"/>
    </source>
</evidence>
<dbReference type="STRING" id="39480.EUAN_02810"/>
<evidence type="ECO:0000256" key="2">
    <source>
        <dbReference type="ARBA" id="ARBA00022723"/>
    </source>
</evidence>
<dbReference type="Gene3D" id="3.40.350.10">
    <property type="entry name" value="Creatinase/prolidase N-terminal domain"/>
    <property type="match status" value="2"/>
</dbReference>
<accession>A0A1S1VB09</accession>
<keyword evidence="7" id="KW-0224">Dipeptidase</keyword>
<evidence type="ECO:0000256" key="3">
    <source>
        <dbReference type="ARBA" id="ARBA00022801"/>
    </source>
</evidence>
<evidence type="ECO:0000259" key="4">
    <source>
        <dbReference type="Pfam" id="PF00557"/>
    </source>
</evidence>
<comment type="caution">
    <text evidence="7">The sequence shown here is derived from an EMBL/GenBank/DDBJ whole genome shotgun (WGS) entry which is preliminary data.</text>
</comment>
<proteinExistence type="inferred from homology"/>
<dbReference type="GO" id="GO:0046872">
    <property type="term" value="F:metal ion binding"/>
    <property type="evidence" value="ECO:0007669"/>
    <property type="project" value="UniProtKB-KW"/>
</dbReference>
<dbReference type="GO" id="GO:0102009">
    <property type="term" value="F:proline dipeptidase activity"/>
    <property type="evidence" value="ECO:0007669"/>
    <property type="project" value="UniProtKB-EC"/>
</dbReference>
<dbReference type="FunFam" id="3.40.350.10:FF:000003">
    <property type="entry name" value="Xaa-pro aminopeptidase P"/>
    <property type="match status" value="1"/>
</dbReference>
<name>A0A1S1VB09_9FIRM</name>
<gene>
    <name evidence="7" type="primary">pepQ</name>
    <name evidence="7" type="ORF">EUAN_02810</name>
</gene>
<dbReference type="EMBL" id="MKIE01000001">
    <property type="protein sequence ID" value="OHW63417.1"/>
    <property type="molecule type" value="Genomic_DNA"/>
</dbReference>
<dbReference type="SUPFAM" id="SSF53092">
    <property type="entry name" value="Creatinase/prolidase N-terminal domain"/>
    <property type="match status" value="1"/>
</dbReference>
<evidence type="ECO:0000256" key="1">
    <source>
        <dbReference type="ARBA" id="ARBA00008766"/>
    </source>
</evidence>
<dbReference type="GO" id="GO:0005737">
    <property type="term" value="C:cytoplasm"/>
    <property type="evidence" value="ECO:0007669"/>
    <property type="project" value="UniProtKB-ARBA"/>
</dbReference>
<dbReference type="InterPro" id="IPR033740">
    <property type="entry name" value="Pept_M24B"/>
</dbReference>
<dbReference type="SUPFAM" id="SSF55920">
    <property type="entry name" value="Creatinase/aminopeptidase"/>
    <property type="match status" value="1"/>
</dbReference>
<keyword evidence="2" id="KW-0479">Metal-binding</keyword>
<dbReference type="CDD" id="cd01085">
    <property type="entry name" value="APP"/>
    <property type="match status" value="1"/>
</dbReference>
<protein>
    <submittedName>
        <fullName evidence="7">Xaa-Pro dipeptidase</fullName>
        <ecNumber evidence="7">3.4.13.9</ecNumber>
    </submittedName>
</protein>
<keyword evidence="3 7" id="KW-0378">Hydrolase</keyword>
<dbReference type="InterPro" id="IPR000587">
    <property type="entry name" value="Creatinase_N"/>
</dbReference>
<evidence type="ECO:0000313" key="7">
    <source>
        <dbReference type="EMBL" id="OHW63417.1"/>
    </source>
</evidence>
<dbReference type="InterPro" id="IPR000994">
    <property type="entry name" value="Pept_M24"/>
</dbReference>
<dbReference type="AlphaFoldDB" id="A0A1S1VB09"/>
<dbReference type="FunFam" id="3.90.230.10:FF:000009">
    <property type="entry name" value="xaa-Pro aminopeptidase 2"/>
    <property type="match status" value="1"/>
</dbReference>
<dbReference type="Proteomes" id="UP000180254">
    <property type="component" value="Unassembled WGS sequence"/>
</dbReference>
<evidence type="ECO:0000259" key="6">
    <source>
        <dbReference type="Pfam" id="PF16188"/>
    </source>
</evidence>
<dbReference type="InterPro" id="IPR032416">
    <property type="entry name" value="Peptidase_M24_C"/>
</dbReference>
<dbReference type="OrthoDB" id="9806388at2"/>
<dbReference type="Gene3D" id="3.90.230.10">
    <property type="entry name" value="Creatinase/methionine aminopeptidase superfamily"/>
    <property type="match status" value="1"/>
</dbReference>
<dbReference type="Pfam" id="PF01321">
    <property type="entry name" value="Creatinase_N"/>
    <property type="match status" value="1"/>
</dbReference>
<dbReference type="InterPro" id="IPR036005">
    <property type="entry name" value="Creatinase/aminopeptidase-like"/>
</dbReference>
<dbReference type="Pfam" id="PF16189">
    <property type="entry name" value="Creatinase_N_2"/>
    <property type="match status" value="1"/>
</dbReference>
<dbReference type="PANTHER" id="PTHR43763">
    <property type="entry name" value="XAA-PRO AMINOPEPTIDASE 1"/>
    <property type="match status" value="1"/>
</dbReference>
<evidence type="ECO:0000259" key="5">
    <source>
        <dbReference type="Pfam" id="PF01321"/>
    </source>
</evidence>
<reference evidence="7 8" key="1">
    <citation type="submission" date="2016-09" db="EMBL/GenBank/DDBJ databases">
        <title>Genome sequence of Eubacterium angustum.</title>
        <authorList>
            <person name="Poehlein A."/>
            <person name="Daniel R."/>
        </authorList>
    </citation>
    <scope>NUCLEOTIDE SEQUENCE [LARGE SCALE GENOMIC DNA]</scope>
    <source>
        <strain evidence="7 8">DSM 1989</strain>
    </source>
</reference>
<keyword evidence="7" id="KW-0645">Protease</keyword>
<dbReference type="Pfam" id="PF16188">
    <property type="entry name" value="Peptidase_M24_C"/>
    <property type="match status" value="1"/>
</dbReference>
<dbReference type="InterPro" id="IPR029149">
    <property type="entry name" value="Creatin/AminoP/Spt16_N"/>
</dbReference>